<evidence type="ECO:0000313" key="8">
    <source>
        <dbReference type="EMBL" id="KAL3862756.1"/>
    </source>
</evidence>
<feature type="transmembrane region" description="Helical" evidence="7">
    <location>
        <begin position="285"/>
        <end position="318"/>
    </location>
</feature>
<dbReference type="InterPro" id="IPR038770">
    <property type="entry name" value="Na+/solute_symporter_sf"/>
</dbReference>
<keyword evidence="3 7" id="KW-0812">Transmembrane</keyword>
<evidence type="ECO:0000256" key="1">
    <source>
        <dbReference type="ARBA" id="ARBA00004141"/>
    </source>
</evidence>
<feature type="transmembrane region" description="Helical" evidence="7">
    <location>
        <begin position="163"/>
        <end position="185"/>
    </location>
</feature>
<keyword evidence="5 7" id="KW-1133">Transmembrane helix</keyword>
<dbReference type="Pfam" id="PF01758">
    <property type="entry name" value="SBF"/>
    <property type="match status" value="1"/>
</dbReference>
<evidence type="ECO:0000256" key="6">
    <source>
        <dbReference type="ARBA" id="ARBA00023136"/>
    </source>
</evidence>
<dbReference type="EMBL" id="JBJQND010000011">
    <property type="protein sequence ID" value="KAL3862756.1"/>
    <property type="molecule type" value="Genomic_DNA"/>
</dbReference>
<proteinExistence type="inferred from homology"/>
<feature type="transmembrane region" description="Helical" evidence="7">
    <location>
        <begin position="100"/>
        <end position="121"/>
    </location>
</feature>
<dbReference type="PANTHER" id="PTHR10361:SF28">
    <property type="entry name" value="P3 PROTEIN-RELATED"/>
    <property type="match status" value="1"/>
</dbReference>
<name>A0ABD3VN57_SINWO</name>
<dbReference type="AlphaFoldDB" id="A0ABD3VN57"/>
<organism evidence="8 9">
    <name type="scientific">Sinanodonta woodiana</name>
    <name type="common">Chinese pond mussel</name>
    <name type="synonym">Anodonta woodiana</name>
    <dbReference type="NCBI Taxonomy" id="1069815"/>
    <lineage>
        <taxon>Eukaryota</taxon>
        <taxon>Metazoa</taxon>
        <taxon>Spiralia</taxon>
        <taxon>Lophotrochozoa</taxon>
        <taxon>Mollusca</taxon>
        <taxon>Bivalvia</taxon>
        <taxon>Autobranchia</taxon>
        <taxon>Heteroconchia</taxon>
        <taxon>Palaeoheterodonta</taxon>
        <taxon>Unionida</taxon>
        <taxon>Unionoidea</taxon>
        <taxon>Unionidae</taxon>
        <taxon>Unioninae</taxon>
        <taxon>Sinanodonta</taxon>
    </lineage>
</organism>
<feature type="transmembrane region" description="Helical" evidence="7">
    <location>
        <begin position="69"/>
        <end position="88"/>
    </location>
</feature>
<comment type="similarity">
    <text evidence="2">Belongs to the bile acid:sodium symporter (BASS) (TC 2.A.28) family.</text>
</comment>
<feature type="transmembrane region" description="Helical" evidence="7">
    <location>
        <begin position="227"/>
        <end position="252"/>
    </location>
</feature>
<evidence type="ECO:0000256" key="7">
    <source>
        <dbReference type="SAM" id="Phobius"/>
    </source>
</evidence>
<comment type="caution">
    <text evidence="8">The sequence shown here is derived from an EMBL/GenBank/DDBJ whole genome shotgun (WGS) entry which is preliminary data.</text>
</comment>
<dbReference type="PANTHER" id="PTHR10361">
    <property type="entry name" value="SODIUM-BILE ACID COTRANSPORTER"/>
    <property type="match status" value="1"/>
</dbReference>
<evidence type="ECO:0000313" key="9">
    <source>
        <dbReference type="Proteomes" id="UP001634394"/>
    </source>
</evidence>
<feature type="transmembrane region" description="Helical" evidence="7">
    <location>
        <begin position="38"/>
        <end position="57"/>
    </location>
</feature>
<feature type="transmembrane region" description="Helical" evidence="7">
    <location>
        <begin position="133"/>
        <end position="151"/>
    </location>
</feature>
<keyword evidence="9" id="KW-1185">Reference proteome</keyword>
<evidence type="ECO:0000256" key="5">
    <source>
        <dbReference type="ARBA" id="ARBA00022989"/>
    </source>
</evidence>
<evidence type="ECO:0000256" key="2">
    <source>
        <dbReference type="ARBA" id="ARBA00006528"/>
    </source>
</evidence>
<evidence type="ECO:0000256" key="4">
    <source>
        <dbReference type="ARBA" id="ARBA00022847"/>
    </source>
</evidence>
<gene>
    <name evidence="8" type="ORF">ACJMK2_008706</name>
</gene>
<reference evidence="8 9" key="1">
    <citation type="submission" date="2024-11" db="EMBL/GenBank/DDBJ databases">
        <title>Chromosome-level genome assembly of the freshwater bivalve Anodonta woodiana.</title>
        <authorList>
            <person name="Chen X."/>
        </authorList>
    </citation>
    <scope>NUCLEOTIDE SEQUENCE [LARGE SCALE GENOMIC DNA]</scope>
    <source>
        <strain evidence="8">MN2024</strain>
        <tissue evidence="8">Gills</tissue>
    </source>
</reference>
<keyword evidence="4" id="KW-0813">Transport</keyword>
<dbReference type="GO" id="GO:0016020">
    <property type="term" value="C:membrane"/>
    <property type="evidence" value="ECO:0007669"/>
    <property type="project" value="UniProtKB-SubCell"/>
</dbReference>
<feature type="transmembrane region" description="Helical" evidence="7">
    <location>
        <begin position="259"/>
        <end position="279"/>
    </location>
</feature>
<keyword evidence="4" id="KW-0769">Symport</keyword>
<comment type="subcellular location">
    <subcellularLocation>
        <location evidence="1">Membrane</location>
        <topology evidence="1">Multi-pass membrane protein</topology>
    </subcellularLocation>
</comment>
<accession>A0ABD3VN57</accession>
<feature type="transmembrane region" description="Helical" evidence="7">
    <location>
        <begin position="197"/>
        <end position="215"/>
    </location>
</feature>
<evidence type="ECO:0000256" key="3">
    <source>
        <dbReference type="ARBA" id="ARBA00022692"/>
    </source>
</evidence>
<sequence length="340" mass="37464">MAESNSLLMHDNHSNVTNFTDVKLVPKFDPVVQKAMDILLMILMALVMMSLGCTIHLEEIRRQLRRPVGIGMAMFCQFILYPAVMFGLAHALKPDKWDAIGMILLGTCPGGSISNIITFWAGGNVALSVSMTAVSTGIGTGLMPLNLWIYTRSWTDQSTAVPYVNIIISLVLIMVPVPIGMIILWKFPRAAVWVAKIGSVLGFVVIVGVIALSVYQYPRMFDSSWQVLLAAVLMPSLGLCLGFVMSSVVCLTSDVRKTVAIEISAQNVALCLTLIVISFPKDIFFNIMIFPLLFGVFSLVTLLIFAALCRFVSYLAILNQKRKQKDRIEPLNRLSNLAET</sequence>
<dbReference type="Proteomes" id="UP001634394">
    <property type="component" value="Unassembled WGS sequence"/>
</dbReference>
<dbReference type="InterPro" id="IPR002657">
    <property type="entry name" value="BilAc:Na_symport/Acr3"/>
</dbReference>
<dbReference type="Gene3D" id="1.20.1530.20">
    <property type="match status" value="1"/>
</dbReference>
<dbReference type="GO" id="GO:0015293">
    <property type="term" value="F:symporter activity"/>
    <property type="evidence" value="ECO:0007669"/>
    <property type="project" value="UniProtKB-KW"/>
</dbReference>
<protein>
    <submittedName>
        <fullName evidence="8">Uncharacterized protein</fullName>
    </submittedName>
</protein>
<dbReference type="InterPro" id="IPR004710">
    <property type="entry name" value="Bilac:Na_transpt"/>
</dbReference>
<keyword evidence="6 7" id="KW-0472">Membrane</keyword>